<dbReference type="GO" id="GO:0006423">
    <property type="term" value="P:cysteinyl-tRNA aminoacylation"/>
    <property type="evidence" value="ECO:0007669"/>
    <property type="project" value="UniProtKB-UniRule"/>
</dbReference>
<evidence type="ECO:0000256" key="3">
    <source>
        <dbReference type="ARBA" id="ARBA00011245"/>
    </source>
</evidence>
<dbReference type="GO" id="GO:0005524">
    <property type="term" value="F:ATP binding"/>
    <property type="evidence" value="ECO:0007669"/>
    <property type="project" value="UniProtKB-UniRule"/>
</dbReference>
<dbReference type="InterPro" id="IPR032678">
    <property type="entry name" value="tRNA-synt_1_cat_dom"/>
</dbReference>
<sequence length="468" mass="52771">MALRIYNTLTRKKEPFETLEPGKVRMYVCGPTVYDKAHIGHAMSALVFDIIRRYLEYRGYEVKFVMNFTDVDDKIIRRAQELGEDPFRLAERYIEDYRRNLQALNVKPATVNPRATQEIEQIIAMIQGLIEKGHAYAVNGDVYFRVTSDPDYGKLSGRRLEEMQAGARIEVDERKEHPMDFALWKAAKPGEPAWPSPWGMGRPGWHIECSAMNLHHLGEQIDIHGGGNDLIFPHHENEIAQSESLTGKPFVRYWVHNGMVQLGGEKMSKSLGNLITIEEFLAQHPADVLRMMVLNSNYRSPLVYTEEVVQQSERALERLRSALRPALPDAGGAPEATLKALQAQIEATRQGFIEAMDDDFNTAGALAALFELVRAINQARSEGATNEQLAPAQATLRELTGVLGLTLAEPTAAPSAAEPFIDLLVEVRTELRKQKLWALSDRIRDRLAELGVILEDSREGTTWRWKTS</sequence>
<dbReference type="Proteomes" id="UP000050544">
    <property type="component" value="Unassembled WGS sequence"/>
</dbReference>
<keyword evidence="5 13" id="KW-0436">Ligase</keyword>
<evidence type="ECO:0000259" key="14">
    <source>
        <dbReference type="SMART" id="SM00840"/>
    </source>
</evidence>
<evidence type="ECO:0000256" key="1">
    <source>
        <dbReference type="ARBA" id="ARBA00004496"/>
    </source>
</evidence>
<dbReference type="Pfam" id="PF09190">
    <property type="entry name" value="DALR_2"/>
    <property type="match status" value="1"/>
</dbReference>
<dbReference type="InterPro" id="IPR015273">
    <property type="entry name" value="Cys-tRNA-synt_Ia_DALR"/>
</dbReference>
<evidence type="ECO:0000256" key="5">
    <source>
        <dbReference type="ARBA" id="ARBA00022598"/>
    </source>
</evidence>
<evidence type="ECO:0000256" key="8">
    <source>
        <dbReference type="ARBA" id="ARBA00022833"/>
    </source>
</evidence>
<dbReference type="AlphaFoldDB" id="A0A0P6YFG8"/>
<keyword evidence="7 13" id="KW-0547">Nucleotide-binding</keyword>
<dbReference type="Gene3D" id="3.40.50.620">
    <property type="entry name" value="HUPs"/>
    <property type="match status" value="1"/>
</dbReference>
<proteinExistence type="inferred from homology"/>
<organism evidence="15 16">
    <name type="scientific">Thermanaerothrix daxensis</name>
    <dbReference type="NCBI Taxonomy" id="869279"/>
    <lineage>
        <taxon>Bacteria</taxon>
        <taxon>Bacillati</taxon>
        <taxon>Chloroflexota</taxon>
        <taxon>Anaerolineae</taxon>
        <taxon>Anaerolineales</taxon>
        <taxon>Anaerolineaceae</taxon>
        <taxon>Thermanaerothrix</taxon>
    </lineage>
</organism>
<dbReference type="EC" id="6.1.1.16" evidence="13"/>
<comment type="caution">
    <text evidence="15">The sequence shown here is derived from an EMBL/GenBank/DDBJ whole genome shotgun (WGS) entry which is preliminary data.</text>
</comment>
<dbReference type="HAMAP" id="MF_00041">
    <property type="entry name" value="Cys_tRNA_synth"/>
    <property type="match status" value="1"/>
</dbReference>
<dbReference type="SMART" id="SM00840">
    <property type="entry name" value="DALR_2"/>
    <property type="match status" value="1"/>
</dbReference>
<dbReference type="PANTHER" id="PTHR10890:SF3">
    <property type="entry name" value="CYSTEINE--TRNA LIGASE, CYTOPLASMIC"/>
    <property type="match status" value="1"/>
</dbReference>
<keyword evidence="10 13" id="KW-0648">Protein biosynthesis</keyword>
<dbReference type="FunFam" id="3.40.50.620:FF:000009">
    <property type="entry name" value="Cysteine--tRNA ligase"/>
    <property type="match status" value="1"/>
</dbReference>
<name>A0A0P6YFG8_9CHLR</name>
<dbReference type="EMBL" id="LGKO01000002">
    <property type="protein sequence ID" value="KPL83713.1"/>
    <property type="molecule type" value="Genomic_DNA"/>
</dbReference>
<evidence type="ECO:0000313" key="16">
    <source>
        <dbReference type="Proteomes" id="UP000050544"/>
    </source>
</evidence>
<feature type="binding site" evidence="13">
    <location>
        <position position="238"/>
    </location>
    <ligand>
        <name>Zn(2+)</name>
        <dbReference type="ChEBI" id="CHEBI:29105"/>
    </ligand>
</feature>
<feature type="short sequence motif" description="'KMSKS' region" evidence="13">
    <location>
        <begin position="266"/>
        <end position="270"/>
    </location>
</feature>
<dbReference type="CDD" id="cd07963">
    <property type="entry name" value="Anticodon_Ia_Cys"/>
    <property type="match status" value="1"/>
</dbReference>
<comment type="cofactor">
    <cofactor evidence="13">
        <name>Zn(2+)</name>
        <dbReference type="ChEBI" id="CHEBI:29105"/>
    </cofactor>
    <text evidence="13">Binds 1 zinc ion per subunit.</text>
</comment>
<feature type="binding site" evidence="13">
    <location>
        <position position="29"/>
    </location>
    <ligand>
        <name>Zn(2+)</name>
        <dbReference type="ChEBI" id="CHEBI:29105"/>
    </ligand>
</feature>
<gene>
    <name evidence="13" type="primary">cysS</name>
    <name evidence="15" type="ORF">SE15_00055</name>
</gene>
<evidence type="ECO:0000256" key="4">
    <source>
        <dbReference type="ARBA" id="ARBA00022490"/>
    </source>
</evidence>
<dbReference type="CDD" id="cd00672">
    <property type="entry name" value="CysRS_core"/>
    <property type="match status" value="1"/>
</dbReference>
<comment type="subunit">
    <text evidence="3 13">Monomer.</text>
</comment>
<keyword evidence="16" id="KW-1185">Reference proteome</keyword>
<dbReference type="InterPro" id="IPR015803">
    <property type="entry name" value="Cys-tRNA-ligase"/>
</dbReference>
<feature type="short sequence motif" description="'HIGH' region" evidence="13">
    <location>
        <begin position="31"/>
        <end position="41"/>
    </location>
</feature>
<comment type="similarity">
    <text evidence="2 13">Belongs to the class-I aminoacyl-tRNA synthetase family.</text>
</comment>
<dbReference type="SUPFAM" id="SSF52374">
    <property type="entry name" value="Nucleotidylyl transferase"/>
    <property type="match status" value="1"/>
</dbReference>
<dbReference type="InterPro" id="IPR024909">
    <property type="entry name" value="Cys-tRNA/MSH_ligase"/>
</dbReference>
<dbReference type="InterPro" id="IPR014729">
    <property type="entry name" value="Rossmann-like_a/b/a_fold"/>
</dbReference>
<dbReference type="OrthoDB" id="9815130at2"/>
<comment type="catalytic activity">
    <reaction evidence="12 13">
        <text>tRNA(Cys) + L-cysteine + ATP = L-cysteinyl-tRNA(Cys) + AMP + diphosphate</text>
        <dbReference type="Rhea" id="RHEA:17773"/>
        <dbReference type="Rhea" id="RHEA-COMP:9661"/>
        <dbReference type="Rhea" id="RHEA-COMP:9679"/>
        <dbReference type="ChEBI" id="CHEBI:30616"/>
        <dbReference type="ChEBI" id="CHEBI:33019"/>
        <dbReference type="ChEBI" id="CHEBI:35235"/>
        <dbReference type="ChEBI" id="CHEBI:78442"/>
        <dbReference type="ChEBI" id="CHEBI:78517"/>
        <dbReference type="ChEBI" id="CHEBI:456215"/>
        <dbReference type="EC" id="6.1.1.16"/>
    </reaction>
</comment>
<dbReference type="PRINTS" id="PR00983">
    <property type="entry name" value="TRNASYNTHCYS"/>
</dbReference>
<evidence type="ECO:0000256" key="11">
    <source>
        <dbReference type="ARBA" id="ARBA00023146"/>
    </source>
</evidence>
<dbReference type="STRING" id="869279.SE15_00055"/>
<comment type="subcellular location">
    <subcellularLocation>
        <location evidence="1 13">Cytoplasm</location>
    </subcellularLocation>
</comment>
<dbReference type="Gene3D" id="1.20.120.1910">
    <property type="entry name" value="Cysteine-tRNA ligase, C-terminal anti-codon recognition domain"/>
    <property type="match status" value="1"/>
</dbReference>
<dbReference type="SUPFAM" id="SSF47323">
    <property type="entry name" value="Anticodon-binding domain of a subclass of class I aminoacyl-tRNA synthetases"/>
    <property type="match status" value="1"/>
</dbReference>
<protein>
    <recommendedName>
        <fullName evidence="13">Cysteine--tRNA ligase</fullName>
        <ecNumber evidence="13">6.1.1.16</ecNumber>
    </recommendedName>
    <alternativeName>
        <fullName evidence="13">Cysteinyl-tRNA synthetase</fullName>
        <shortName evidence="13">CysRS</shortName>
    </alternativeName>
</protein>
<dbReference type="InterPro" id="IPR009080">
    <property type="entry name" value="tRNAsynth_Ia_anticodon-bd"/>
</dbReference>
<dbReference type="GO" id="GO:0004817">
    <property type="term" value="F:cysteine-tRNA ligase activity"/>
    <property type="evidence" value="ECO:0007669"/>
    <property type="project" value="UniProtKB-UniRule"/>
</dbReference>
<evidence type="ECO:0000256" key="13">
    <source>
        <dbReference type="HAMAP-Rule" id="MF_00041"/>
    </source>
</evidence>
<dbReference type="PANTHER" id="PTHR10890">
    <property type="entry name" value="CYSTEINYL-TRNA SYNTHETASE"/>
    <property type="match status" value="1"/>
</dbReference>
<keyword evidence="6 13" id="KW-0479">Metal-binding</keyword>
<dbReference type="GO" id="GO:0005829">
    <property type="term" value="C:cytosol"/>
    <property type="evidence" value="ECO:0007669"/>
    <property type="project" value="TreeGrafter"/>
</dbReference>
<feature type="binding site" evidence="13">
    <location>
        <position position="269"/>
    </location>
    <ligand>
        <name>ATP</name>
        <dbReference type="ChEBI" id="CHEBI:30616"/>
    </ligand>
</feature>
<feature type="binding site" evidence="13">
    <location>
        <position position="234"/>
    </location>
    <ligand>
        <name>Zn(2+)</name>
        <dbReference type="ChEBI" id="CHEBI:29105"/>
    </ligand>
</feature>
<keyword evidence="4 13" id="KW-0963">Cytoplasm</keyword>
<dbReference type="PATRIC" id="fig|869279.4.peg.10"/>
<evidence type="ECO:0000256" key="2">
    <source>
        <dbReference type="ARBA" id="ARBA00005594"/>
    </source>
</evidence>
<dbReference type="NCBIfam" id="TIGR00435">
    <property type="entry name" value="cysS"/>
    <property type="match status" value="1"/>
</dbReference>
<dbReference type="Pfam" id="PF01406">
    <property type="entry name" value="tRNA-synt_1e"/>
    <property type="match status" value="1"/>
</dbReference>
<evidence type="ECO:0000256" key="10">
    <source>
        <dbReference type="ARBA" id="ARBA00022917"/>
    </source>
</evidence>
<evidence type="ECO:0000313" key="15">
    <source>
        <dbReference type="EMBL" id="KPL83713.1"/>
    </source>
</evidence>
<accession>A0A0P6YFG8</accession>
<evidence type="ECO:0000256" key="9">
    <source>
        <dbReference type="ARBA" id="ARBA00022840"/>
    </source>
</evidence>
<reference evidence="15 16" key="1">
    <citation type="submission" date="2015-07" db="EMBL/GenBank/DDBJ databases">
        <title>Whole genome sequence of Thermanaerothrix daxensis DSM 23592.</title>
        <authorList>
            <person name="Hemp J."/>
            <person name="Ward L.M."/>
            <person name="Pace L.A."/>
            <person name="Fischer W.W."/>
        </authorList>
    </citation>
    <scope>NUCLEOTIDE SEQUENCE [LARGE SCALE GENOMIC DNA]</scope>
    <source>
        <strain evidence="15 16">GNS-1</strain>
    </source>
</reference>
<keyword evidence="8 13" id="KW-0862">Zinc</keyword>
<feature type="domain" description="Cysteinyl-tRNA synthetase class Ia DALR" evidence="14">
    <location>
        <begin position="351"/>
        <end position="414"/>
    </location>
</feature>
<feature type="binding site" evidence="13">
    <location>
        <position position="209"/>
    </location>
    <ligand>
        <name>Zn(2+)</name>
        <dbReference type="ChEBI" id="CHEBI:29105"/>
    </ligand>
</feature>
<evidence type="ECO:0000256" key="6">
    <source>
        <dbReference type="ARBA" id="ARBA00022723"/>
    </source>
</evidence>
<evidence type="ECO:0000256" key="7">
    <source>
        <dbReference type="ARBA" id="ARBA00022741"/>
    </source>
</evidence>
<keyword evidence="11 13" id="KW-0030">Aminoacyl-tRNA synthetase</keyword>
<dbReference type="GO" id="GO:0008270">
    <property type="term" value="F:zinc ion binding"/>
    <property type="evidence" value="ECO:0007669"/>
    <property type="project" value="UniProtKB-UniRule"/>
</dbReference>
<evidence type="ECO:0000256" key="12">
    <source>
        <dbReference type="ARBA" id="ARBA00047398"/>
    </source>
</evidence>
<dbReference type="RefSeq" id="WP_054520083.1">
    <property type="nucleotide sequence ID" value="NZ_LGKO01000002.1"/>
</dbReference>
<keyword evidence="9 13" id="KW-0067">ATP-binding</keyword>